<dbReference type="RefSeq" id="XP_013772358.1">
    <property type="nucleotide sequence ID" value="XM_013916904.2"/>
</dbReference>
<evidence type="ECO:0000256" key="2">
    <source>
        <dbReference type="ARBA" id="ARBA00022946"/>
    </source>
</evidence>
<gene>
    <name evidence="4" type="primary">LOC106457485</name>
</gene>
<evidence type="ECO:0000313" key="4">
    <source>
        <dbReference type="RefSeq" id="XP_013772358.1"/>
    </source>
</evidence>
<dbReference type="GeneID" id="106457485"/>
<dbReference type="PANTHER" id="PTHR15437">
    <property type="entry name" value="TRANSCRIPTION TERMINATION FACTOR, MITOCHONDRIAL"/>
    <property type="match status" value="1"/>
</dbReference>
<keyword evidence="3" id="KW-1185">Reference proteome</keyword>
<dbReference type="InterPro" id="IPR003690">
    <property type="entry name" value="MTERF"/>
</dbReference>
<reference evidence="4" key="1">
    <citation type="submission" date="2025-08" db="UniProtKB">
        <authorList>
            <consortium name="RefSeq"/>
        </authorList>
    </citation>
    <scope>IDENTIFICATION</scope>
    <source>
        <tissue evidence="4">Muscle</tissue>
    </source>
</reference>
<evidence type="ECO:0000313" key="3">
    <source>
        <dbReference type="Proteomes" id="UP000694941"/>
    </source>
</evidence>
<dbReference type="PANTHER" id="PTHR15437:SF7">
    <property type="entry name" value="TRANSCRIPTION TERMINATION FACTOR 5, MITOCHONDRIAL"/>
    <property type="match status" value="1"/>
</dbReference>
<dbReference type="Proteomes" id="UP000694941">
    <property type="component" value="Unplaced"/>
</dbReference>
<sequence>MVNKVLRLADDIKVLAVSSCEDAAVLHKDLYCLIRANSFLLISHPKNLLQILDRIPELGGKDIREVCMKCPRILSVNAESLEETSGLLSEYGISNTQIHKCANIFTLSPKTVKERLEELNRVAEFQVMKSYERILFLVYYQNKAKQRLQMLNSLGFVSVSLDMLSCSTTNFKKFMYFGEDRCLGKESITYLAIQLNKSDVEVKQSLQVHPNMYRISLLNAKKVVQFLLGQGFTREQVWKGIPIVLYNVSVVEKHLKNLPDQEEMQPFIGWKTNPNVIQLLLYYIERNTRFTGEGVYQGITEPRHGMKRERKLKLLSGDIKYGYYPKEGSLTLRDFLNEECSKKHLDDEILKD</sequence>
<organism evidence="3 4">
    <name type="scientific">Limulus polyphemus</name>
    <name type="common">Atlantic horseshoe crab</name>
    <dbReference type="NCBI Taxonomy" id="6850"/>
    <lineage>
        <taxon>Eukaryota</taxon>
        <taxon>Metazoa</taxon>
        <taxon>Ecdysozoa</taxon>
        <taxon>Arthropoda</taxon>
        <taxon>Chelicerata</taxon>
        <taxon>Merostomata</taxon>
        <taxon>Xiphosura</taxon>
        <taxon>Limulidae</taxon>
        <taxon>Limulus</taxon>
    </lineage>
</organism>
<dbReference type="SMART" id="SM00733">
    <property type="entry name" value="Mterf"/>
    <property type="match status" value="3"/>
</dbReference>
<protein>
    <submittedName>
        <fullName evidence="4">Transcription termination factor 5, mitochondrial-like</fullName>
    </submittedName>
</protein>
<name>A0ABM1B0M4_LIMPO</name>
<comment type="similarity">
    <text evidence="1">Belongs to the mTERF family.</text>
</comment>
<accession>A0ABM1B0M4</accession>
<dbReference type="Pfam" id="PF02536">
    <property type="entry name" value="mTERF"/>
    <property type="match status" value="1"/>
</dbReference>
<evidence type="ECO:0000256" key="1">
    <source>
        <dbReference type="ARBA" id="ARBA00007692"/>
    </source>
</evidence>
<proteinExistence type="inferred from homology"/>
<keyword evidence="2" id="KW-0809">Transit peptide</keyword>
<dbReference type="InterPro" id="IPR038538">
    <property type="entry name" value="MTERF_sf"/>
</dbReference>
<dbReference type="Gene3D" id="1.25.70.10">
    <property type="entry name" value="Transcription termination factor 3, mitochondrial"/>
    <property type="match status" value="1"/>
</dbReference>